<dbReference type="PANTHER" id="PTHR45663:SF11">
    <property type="entry name" value="GEO12009P1"/>
    <property type="match status" value="1"/>
</dbReference>
<evidence type="ECO:0000256" key="3">
    <source>
        <dbReference type="ARBA" id="ARBA00022982"/>
    </source>
</evidence>
<dbReference type="AlphaFoldDB" id="A0A2T1EPP4"/>
<dbReference type="SUPFAM" id="SSF52833">
    <property type="entry name" value="Thioredoxin-like"/>
    <property type="match status" value="1"/>
</dbReference>
<dbReference type="CDD" id="cd02947">
    <property type="entry name" value="TRX_family"/>
    <property type="match status" value="1"/>
</dbReference>
<dbReference type="Proteomes" id="UP000239576">
    <property type="component" value="Unassembled WGS sequence"/>
</dbReference>
<comment type="similarity">
    <text evidence="1 7">Belongs to the thioredoxin family.</text>
</comment>
<evidence type="ECO:0000256" key="8">
    <source>
        <dbReference type="PIRSR" id="PIRSR000077-1"/>
    </source>
</evidence>
<sequence length="107" mass="11826">MAAAYIQDETEFDRLLQAESLFVVDCTASWCGPCKLVAPLMDQLAEEYGDRAKVFKLDLDTNKPVATRFGVRSIPAVMIFKQGELVETVIGAKPYDAFSSALAKYLI</sequence>
<feature type="disulfide bond" description="Redox-active" evidence="9">
    <location>
        <begin position="31"/>
        <end position="34"/>
    </location>
</feature>
<dbReference type="EMBL" id="PVWK01000012">
    <property type="protein sequence ID" value="PSB34709.1"/>
    <property type="molecule type" value="Genomic_DNA"/>
</dbReference>
<keyword evidence="3" id="KW-0249">Electron transport</keyword>
<dbReference type="InterPro" id="IPR005746">
    <property type="entry name" value="Thioredoxin"/>
</dbReference>
<gene>
    <name evidence="11" type="primary">trxA</name>
    <name evidence="11" type="ORF">C7B82_01860</name>
</gene>
<feature type="site" description="Contributes to redox potential value" evidence="8">
    <location>
        <position position="32"/>
    </location>
</feature>
<evidence type="ECO:0000259" key="10">
    <source>
        <dbReference type="PROSITE" id="PS51352"/>
    </source>
</evidence>
<dbReference type="PRINTS" id="PR00421">
    <property type="entry name" value="THIOREDOXIN"/>
</dbReference>
<dbReference type="PIRSF" id="PIRSF000077">
    <property type="entry name" value="Thioredoxin"/>
    <property type="match status" value="1"/>
</dbReference>
<dbReference type="Gene3D" id="3.40.30.10">
    <property type="entry name" value="Glutaredoxin"/>
    <property type="match status" value="1"/>
</dbReference>
<protein>
    <recommendedName>
        <fullName evidence="6 7">Thioredoxin</fullName>
    </recommendedName>
</protein>
<dbReference type="RefSeq" id="WP_106254652.1">
    <property type="nucleotide sequence ID" value="NZ_CAWNSW010000025.1"/>
</dbReference>
<accession>A0A2T1EPP4</accession>
<keyword evidence="5 9" id="KW-0676">Redox-active center</keyword>
<evidence type="ECO:0000256" key="4">
    <source>
        <dbReference type="ARBA" id="ARBA00023157"/>
    </source>
</evidence>
<dbReference type="PROSITE" id="PS00194">
    <property type="entry name" value="THIOREDOXIN_1"/>
    <property type="match status" value="1"/>
</dbReference>
<reference evidence="11 12" key="2">
    <citation type="submission" date="2018-03" db="EMBL/GenBank/DDBJ databases">
        <title>The ancient ancestry and fast evolution of plastids.</title>
        <authorList>
            <person name="Moore K.R."/>
            <person name="Magnabosco C."/>
            <person name="Momper L."/>
            <person name="Gold D.A."/>
            <person name="Bosak T."/>
            <person name="Fournier G.P."/>
        </authorList>
    </citation>
    <scope>NUCLEOTIDE SEQUENCE [LARGE SCALE GENOMIC DNA]</scope>
    <source>
        <strain evidence="11 12">ULC18</strain>
    </source>
</reference>
<organism evidence="11 12">
    <name type="scientific">Stenomitos frigidus ULC18</name>
    <dbReference type="NCBI Taxonomy" id="2107698"/>
    <lineage>
        <taxon>Bacteria</taxon>
        <taxon>Bacillati</taxon>
        <taxon>Cyanobacteriota</taxon>
        <taxon>Cyanophyceae</taxon>
        <taxon>Leptolyngbyales</taxon>
        <taxon>Leptolyngbyaceae</taxon>
        <taxon>Stenomitos</taxon>
    </lineage>
</organism>
<dbReference type="NCBIfam" id="TIGR01068">
    <property type="entry name" value="thioredoxin"/>
    <property type="match status" value="1"/>
</dbReference>
<evidence type="ECO:0000313" key="11">
    <source>
        <dbReference type="EMBL" id="PSB34709.1"/>
    </source>
</evidence>
<feature type="site" description="Deprotonates C-terminal active site Cys" evidence="8">
    <location>
        <position position="25"/>
    </location>
</feature>
<dbReference type="InterPro" id="IPR017937">
    <property type="entry name" value="Thioredoxin_CS"/>
</dbReference>
<dbReference type="Pfam" id="PF00085">
    <property type="entry name" value="Thioredoxin"/>
    <property type="match status" value="1"/>
</dbReference>
<dbReference type="PROSITE" id="PS51352">
    <property type="entry name" value="THIOREDOXIN_2"/>
    <property type="match status" value="1"/>
</dbReference>
<comment type="caution">
    <text evidence="11">The sequence shown here is derived from an EMBL/GenBank/DDBJ whole genome shotgun (WGS) entry which is preliminary data.</text>
</comment>
<dbReference type="InterPro" id="IPR036249">
    <property type="entry name" value="Thioredoxin-like_sf"/>
</dbReference>
<keyword evidence="12" id="KW-1185">Reference proteome</keyword>
<evidence type="ECO:0000256" key="6">
    <source>
        <dbReference type="NCBIfam" id="TIGR01068"/>
    </source>
</evidence>
<evidence type="ECO:0000256" key="5">
    <source>
        <dbReference type="ARBA" id="ARBA00023284"/>
    </source>
</evidence>
<feature type="active site" description="Nucleophile" evidence="8">
    <location>
        <position position="31"/>
    </location>
</feature>
<feature type="active site" description="Nucleophile" evidence="8">
    <location>
        <position position="34"/>
    </location>
</feature>
<dbReference type="GO" id="GO:0015035">
    <property type="term" value="F:protein-disulfide reductase activity"/>
    <property type="evidence" value="ECO:0007669"/>
    <property type="project" value="UniProtKB-UniRule"/>
</dbReference>
<keyword evidence="4 9" id="KW-1015">Disulfide bond</keyword>
<feature type="domain" description="Thioredoxin" evidence="10">
    <location>
        <begin position="1"/>
        <end position="107"/>
    </location>
</feature>
<evidence type="ECO:0000313" key="12">
    <source>
        <dbReference type="Proteomes" id="UP000239576"/>
    </source>
</evidence>
<proteinExistence type="inferred from homology"/>
<reference evidence="12" key="1">
    <citation type="submission" date="2018-02" db="EMBL/GenBank/DDBJ databases">
        <authorList>
            <person name="Moore K."/>
            <person name="Momper L."/>
        </authorList>
    </citation>
    <scope>NUCLEOTIDE SEQUENCE [LARGE SCALE GENOMIC DNA]</scope>
    <source>
        <strain evidence="12">ULC18</strain>
    </source>
</reference>
<evidence type="ECO:0000256" key="2">
    <source>
        <dbReference type="ARBA" id="ARBA00022448"/>
    </source>
</evidence>
<dbReference type="PANTHER" id="PTHR45663">
    <property type="entry name" value="GEO12009P1"/>
    <property type="match status" value="1"/>
</dbReference>
<dbReference type="GO" id="GO:0005737">
    <property type="term" value="C:cytoplasm"/>
    <property type="evidence" value="ECO:0007669"/>
    <property type="project" value="TreeGrafter"/>
</dbReference>
<feature type="site" description="Contributes to redox potential value" evidence="8">
    <location>
        <position position="33"/>
    </location>
</feature>
<dbReference type="OrthoDB" id="530955at2"/>
<dbReference type="InterPro" id="IPR013766">
    <property type="entry name" value="Thioredoxin_domain"/>
</dbReference>
<evidence type="ECO:0000256" key="9">
    <source>
        <dbReference type="PIRSR" id="PIRSR000077-4"/>
    </source>
</evidence>
<keyword evidence="2" id="KW-0813">Transport</keyword>
<name>A0A2T1EPP4_9CYAN</name>
<evidence type="ECO:0000256" key="7">
    <source>
        <dbReference type="PIRNR" id="PIRNR000077"/>
    </source>
</evidence>
<evidence type="ECO:0000256" key="1">
    <source>
        <dbReference type="ARBA" id="ARBA00008987"/>
    </source>
</evidence>
<dbReference type="FunFam" id="3.40.30.10:FF:000001">
    <property type="entry name" value="Thioredoxin"/>
    <property type="match status" value="1"/>
</dbReference>